<dbReference type="GO" id="GO:0016477">
    <property type="term" value="P:cell migration"/>
    <property type="evidence" value="ECO:0007669"/>
    <property type="project" value="TreeGrafter"/>
</dbReference>
<evidence type="ECO:0000256" key="2">
    <source>
        <dbReference type="SAM" id="MobiDB-lite"/>
    </source>
</evidence>
<dbReference type="RefSeq" id="XP_002423733.1">
    <property type="nucleotide sequence ID" value="XM_002423688.1"/>
</dbReference>
<feature type="compositionally biased region" description="Polar residues" evidence="2">
    <location>
        <begin position="1022"/>
        <end position="1035"/>
    </location>
</feature>
<dbReference type="eggNOG" id="KOG1923">
    <property type="taxonomic scope" value="Eukaryota"/>
</dbReference>
<dbReference type="InterPro" id="IPR010472">
    <property type="entry name" value="FH3_dom"/>
</dbReference>
<dbReference type="OrthoDB" id="6427809at2759"/>
<feature type="compositionally biased region" description="Basic and acidic residues" evidence="2">
    <location>
        <begin position="37"/>
        <end position="63"/>
    </location>
</feature>
<dbReference type="GO" id="GO:0051015">
    <property type="term" value="F:actin filament binding"/>
    <property type="evidence" value="ECO:0007669"/>
    <property type="project" value="TreeGrafter"/>
</dbReference>
<dbReference type="GeneID" id="8231515"/>
<dbReference type="SUPFAM" id="SSF48371">
    <property type="entry name" value="ARM repeat"/>
    <property type="match status" value="1"/>
</dbReference>
<gene>
    <name evidence="5" type="primary">8231515</name>
    <name evidence="4" type="ORF">Phum_PHUM082680</name>
</gene>
<evidence type="ECO:0000313" key="5">
    <source>
        <dbReference type="EnsemblMetazoa" id="PHUM082680-PA"/>
    </source>
</evidence>
<feature type="compositionally biased region" description="Low complexity" evidence="2">
    <location>
        <begin position="370"/>
        <end position="382"/>
    </location>
</feature>
<dbReference type="InterPro" id="IPR010473">
    <property type="entry name" value="GTPase-bd"/>
</dbReference>
<dbReference type="Gene3D" id="1.25.10.10">
    <property type="entry name" value="Leucine-rich Repeat Variant"/>
    <property type="match status" value="1"/>
</dbReference>
<feature type="compositionally biased region" description="Polar residues" evidence="2">
    <location>
        <begin position="1270"/>
        <end position="1305"/>
    </location>
</feature>
<dbReference type="CTD" id="8231515"/>
<dbReference type="InterPro" id="IPR011989">
    <property type="entry name" value="ARM-like"/>
</dbReference>
<proteinExistence type="predicted"/>
<dbReference type="EnsemblMetazoa" id="PHUM082680-RA">
    <property type="protein sequence ID" value="PHUM082680-PA"/>
    <property type="gene ID" value="PHUM082680"/>
</dbReference>
<dbReference type="HOGENOM" id="CLU_260191_0_0_1"/>
<accession>E0VCA9</accession>
<feature type="compositionally biased region" description="Polar residues" evidence="2">
    <location>
        <begin position="1"/>
        <end position="14"/>
    </location>
</feature>
<feature type="coiled-coil region" evidence="1">
    <location>
        <begin position="318"/>
        <end position="352"/>
    </location>
</feature>
<dbReference type="EMBL" id="AAZO01000988">
    <property type="status" value="NOT_ANNOTATED_CDS"/>
    <property type="molecule type" value="Genomic_DNA"/>
</dbReference>
<dbReference type="InterPro" id="IPR043592">
    <property type="entry name" value="FMNL_animal"/>
</dbReference>
<organism>
    <name type="scientific">Pediculus humanus subsp. corporis</name>
    <name type="common">Body louse</name>
    <dbReference type="NCBI Taxonomy" id="121224"/>
    <lineage>
        <taxon>Eukaryota</taxon>
        <taxon>Metazoa</taxon>
        <taxon>Ecdysozoa</taxon>
        <taxon>Arthropoda</taxon>
        <taxon>Hexapoda</taxon>
        <taxon>Insecta</taxon>
        <taxon>Pterygota</taxon>
        <taxon>Neoptera</taxon>
        <taxon>Paraneoptera</taxon>
        <taxon>Psocodea</taxon>
        <taxon>Troctomorpha</taxon>
        <taxon>Phthiraptera</taxon>
        <taxon>Anoplura</taxon>
        <taxon>Pediculidae</taxon>
        <taxon>Pediculus</taxon>
    </lineage>
</organism>
<feature type="region of interest" description="Disordered" evidence="2">
    <location>
        <begin position="369"/>
        <end position="419"/>
    </location>
</feature>
<feature type="compositionally biased region" description="Polar residues" evidence="2">
    <location>
        <begin position="1104"/>
        <end position="1118"/>
    </location>
</feature>
<dbReference type="KEGG" id="phu:Phum_PHUM082680"/>
<dbReference type="STRING" id="121224.E0VCA9"/>
<feature type="region of interest" description="Disordered" evidence="2">
    <location>
        <begin position="609"/>
        <end position="630"/>
    </location>
</feature>
<reference evidence="4" key="1">
    <citation type="submission" date="2007-04" db="EMBL/GenBank/DDBJ databases">
        <title>Annotation of Pediculus humanus corporis strain USDA.</title>
        <authorList>
            <person name="Kirkness E."/>
            <person name="Hannick L."/>
            <person name="Hass B."/>
            <person name="Bruggner R."/>
            <person name="Lawson D."/>
            <person name="Bidwell S."/>
            <person name="Joardar V."/>
            <person name="Caler E."/>
            <person name="Walenz B."/>
            <person name="Inman J."/>
            <person name="Schobel S."/>
            <person name="Galinsky K."/>
            <person name="Amedeo P."/>
            <person name="Strausberg R."/>
        </authorList>
    </citation>
    <scope>NUCLEOTIDE SEQUENCE</scope>
    <source>
        <strain evidence="4">USDA</strain>
    </source>
</reference>
<dbReference type="Pfam" id="PF06367">
    <property type="entry name" value="Drf_FH3"/>
    <property type="match status" value="1"/>
</dbReference>
<dbReference type="GO" id="GO:0030866">
    <property type="term" value="P:cortical actin cytoskeleton organization"/>
    <property type="evidence" value="ECO:0007669"/>
    <property type="project" value="TreeGrafter"/>
</dbReference>
<dbReference type="GO" id="GO:0005829">
    <property type="term" value="C:cytosol"/>
    <property type="evidence" value="ECO:0007669"/>
    <property type="project" value="TreeGrafter"/>
</dbReference>
<evidence type="ECO:0000259" key="3">
    <source>
        <dbReference type="PROSITE" id="PS51232"/>
    </source>
</evidence>
<sequence length="1317" mass="149254">MQQIPLYLSQSTGSIERLSTDSSLKKNKRQSSPTVKNGDDKSTKDKDHSLKLEKKDSKNKENILKGSKNDINIDFKNPILALATQEGEMSLRQFSSVTELLGKLKVDLKLSFPSFVQEFVGDPVDGITLLLELLRAIQLSQATQQQRRPPQIFRRALLDEHSCLVCLKHCLRCSDATRRLASSSAGLFTLAVCIMSNVTQSRIIALEVTCEIPIIGHKAVSESLSTLRLRFGEPVRFRFLVGMLNSAGTIELLAIAMKFINVFVDTAPNIQQKVYIQAELEQAGFDSKALRKTLPCNSESVKIELSRWDKSYFDVENLQNRVEEVDTLTEKIQLLEKRIEILQEEKGILQSLEQCLKERCSELEEEMSIKTNTTNKTPLTKPFLNYNSQANKRSTEKGESTPAEDEGISSSEQELSQDEDYTKARNIYGNSNELKQNLNSDESRRIVNKDSNKCQEKLITNNCTTKNYKNIRCGGGKMKETNVDDGNEIIRMERESNDEDETTIDEVIEELENIVNDAKTEAYANEQIIKTNASEKINSCDAAGKTTKQEMIMTDAIKNGTISARFPEKEIFEETEIIPSYLHPQPPRKAKSLVHIYFPSRDFDGYDHHHNHHHHHHVKSGEFFDEDTDTESSDSLLTATREKKSMNKSCRRSLNVTDSFGSFSSTNTRSLFIKHEKEDDDYQDENELKIRAKMQGYEERNIDEEEIKRKHLKIKNNQFNSAENSPVRVENFSSQFFFKDNKFMGDVRKTIQKDFINDRIMNNRSTDRIHDNGFNNFYEKAAFFQSFNKFNNNNNNGNVDGKKFVHENSFKRSPQKIIAPTPVKRSQTFHITTTTTTTTSSETDPYYKRGTPKPKMGVSGIDFQRNMELKAKNDNLRYSAVSDYKKNMDANDKRSKKILKESLSTDTTTTTTYGYYENGSQIRRRGSFNSALNVVEIERDRLTPNGDNFFFTNNNNNNNCGKEILLEKPCAKARSKSLEKMDEGLDSLVDIVYDETKKGKIKPELNVEMSKNIGPRTRRSLAESSLFNPPNTTGKHPTEESPKPPKPAQRTSITRHNSTSRHDVTKENEKISMPGRNSNNSGMRVIKTEDGGSFSVTKRCPPDGSSSPNDYNSTSLENRNLPDDKIPIYSVPVKQQSKLQKYFGSPKFENHADVQTTTTTNHQNVVRNSSIGSNKTNEMTSLVSPMPRNVQQNVSDENKNHHRTPNTATTAVKEYKPVFPKSSASKPNFLLGTYQSQDTKNIPKPSSSVLNSVNAFNSTFLAKKSQGNVKMYPSSKTTTMTSTNCSSQNRRNLNVRQSMTGNSSPLEKLTDSPSGLY</sequence>
<reference evidence="4" key="2">
    <citation type="submission" date="2007-04" db="EMBL/GenBank/DDBJ databases">
        <title>The genome of the human body louse.</title>
        <authorList>
            <consortium name="The Human Body Louse Genome Consortium"/>
            <person name="Kirkness E."/>
            <person name="Walenz B."/>
            <person name="Hass B."/>
            <person name="Bruggner R."/>
            <person name="Strausberg R."/>
        </authorList>
    </citation>
    <scope>NUCLEOTIDE SEQUENCE</scope>
    <source>
        <strain evidence="4">USDA</strain>
    </source>
</reference>
<evidence type="ECO:0000313" key="4">
    <source>
        <dbReference type="EMBL" id="EEB10995.1"/>
    </source>
</evidence>
<dbReference type="SMART" id="SM01140">
    <property type="entry name" value="Drf_GBD"/>
    <property type="match status" value="1"/>
</dbReference>
<dbReference type="GO" id="GO:0031267">
    <property type="term" value="F:small GTPase binding"/>
    <property type="evidence" value="ECO:0007669"/>
    <property type="project" value="InterPro"/>
</dbReference>
<dbReference type="VEuPathDB" id="VectorBase:PHUM082680"/>
<dbReference type="SMART" id="SM01139">
    <property type="entry name" value="Drf_FH3"/>
    <property type="match status" value="1"/>
</dbReference>
<reference evidence="5" key="3">
    <citation type="submission" date="2020-05" db="UniProtKB">
        <authorList>
            <consortium name="EnsemblMetazoa"/>
        </authorList>
    </citation>
    <scope>IDENTIFICATION</scope>
    <source>
        <strain evidence="5">USDA</strain>
    </source>
</reference>
<feature type="region of interest" description="Disordered" evidence="2">
    <location>
        <begin position="1193"/>
        <end position="1213"/>
    </location>
</feature>
<evidence type="ECO:0000313" key="6">
    <source>
        <dbReference type="Proteomes" id="UP000009046"/>
    </source>
</evidence>
<feature type="region of interest" description="Disordered" evidence="2">
    <location>
        <begin position="833"/>
        <end position="859"/>
    </location>
</feature>
<dbReference type="InterPro" id="IPR014768">
    <property type="entry name" value="GBD/FH3_dom"/>
</dbReference>
<feature type="region of interest" description="Disordered" evidence="2">
    <location>
        <begin position="1007"/>
        <end position="1123"/>
    </location>
</feature>
<keyword evidence="6" id="KW-1185">Reference proteome</keyword>
<feature type="compositionally biased region" description="Basic and acidic residues" evidence="2">
    <location>
        <begin position="1060"/>
        <end position="1070"/>
    </location>
</feature>
<protein>
    <recommendedName>
        <fullName evidence="3">GBD/FH3 domain-containing protein</fullName>
    </recommendedName>
</protein>
<dbReference type="PROSITE" id="PS51232">
    <property type="entry name" value="GBD_FH3"/>
    <property type="match status" value="1"/>
</dbReference>
<feature type="domain" description="GBD/FH3" evidence="3">
    <location>
        <begin position="27"/>
        <end position="453"/>
    </location>
</feature>
<keyword evidence="1" id="KW-0175">Coiled coil</keyword>
<feature type="region of interest" description="Disordered" evidence="2">
    <location>
        <begin position="1270"/>
        <end position="1317"/>
    </location>
</feature>
<dbReference type="PANTHER" id="PTHR45857:SF9">
    <property type="entry name" value="MULTIPLE WING HAIRS, ISOFORM C"/>
    <property type="match status" value="1"/>
</dbReference>
<name>E0VCA9_PEDHC</name>
<dbReference type="PANTHER" id="PTHR45857">
    <property type="entry name" value="FORMIN-LIKE PROTEIN"/>
    <property type="match status" value="1"/>
</dbReference>
<dbReference type="Proteomes" id="UP000009046">
    <property type="component" value="Unassembled WGS sequence"/>
</dbReference>
<dbReference type="InterPro" id="IPR016024">
    <property type="entry name" value="ARM-type_fold"/>
</dbReference>
<dbReference type="EMBL" id="DS235051">
    <property type="protein sequence ID" value="EEB10995.1"/>
    <property type="molecule type" value="Genomic_DNA"/>
</dbReference>
<dbReference type="GO" id="GO:0008360">
    <property type="term" value="P:regulation of cell shape"/>
    <property type="evidence" value="ECO:0007669"/>
    <property type="project" value="TreeGrafter"/>
</dbReference>
<feature type="region of interest" description="Disordered" evidence="2">
    <location>
        <begin position="1"/>
        <end position="63"/>
    </location>
</feature>
<dbReference type="InParanoid" id="E0VCA9"/>
<feature type="compositionally biased region" description="Basic residues" evidence="2">
    <location>
        <begin position="609"/>
        <end position="618"/>
    </location>
</feature>
<evidence type="ECO:0000256" key="1">
    <source>
        <dbReference type="SAM" id="Coils"/>
    </source>
</evidence>